<keyword evidence="3" id="KW-0150">Chloroplast</keyword>
<gene>
    <name evidence="15" type="ORF">CEUR00632_LOCUS13347</name>
</gene>
<keyword evidence="6 14" id="KW-0812">Transmembrane</keyword>
<protein>
    <recommendedName>
        <fullName evidence="12">phytol kinase</fullName>
        <ecNumber evidence="12">2.7.1.182</ecNumber>
    </recommendedName>
</protein>
<feature type="transmembrane region" description="Helical" evidence="14">
    <location>
        <begin position="6"/>
        <end position="24"/>
    </location>
</feature>
<comment type="catalytic activity">
    <reaction evidence="13">
        <text>phytol + CTP = phytyl phosphate + CDP + H(+)</text>
        <dbReference type="Rhea" id="RHEA:38055"/>
        <dbReference type="ChEBI" id="CHEBI:15378"/>
        <dbReference type="ChEBI" id="CHEBI:17327"/>
        <dbReference type="ChEBI" id="CHEBI:37563"/>
        <dbReference type="ChEBI" id="CHEBI:58069"/>
        <dbReference type="ChEBI" id="CHEBI:75483"/>
        <dbReference type="EC" id="2.7.1.182"/>
    </reaction>
</comment>
<comment type="subcellular location">
    <subcellularLocation>
        <location evidence="1">Plastid</location>
        <location evidence="1">Chloroplast membrane</location>
        <topology evidence="1">Multi-pass membrane protein</topology>
    </subcellularLocation>
</comment>
<keyword evidence="5" id="KW-0808">Transferase</keyword>
<feature type="transmembrane region" description="Helical" evidence="14">
    <location>
        <begin position="107"/>
        <end position="126"/>
    </location>
</feature>
<organism evidence="15">
    <name type="scientific">Chlamydomonas euryale</name>
    <dbReference type="NCBI Taxonomy" id="1486919"/>
    <lineage>
        <taxon>Eukaryota</taxon>
        <taxon>Viridiplantae</taxon>
        <taxon>Chlorophyta</taxon>
        <taxon>core chlorophytes</taxon>
        <taxon>Chlorophyceae</taxon>
        <taxon>CS clade</taxon>
        <taxon>Chlamydomonadales</taxon>
        <taxon>Chlamydomonadaceae</taxon>
        <taxon>Chlamydomonas</taxon>
    </lineage>
</organism>
<reference evidence="15" key="1">
    <citation type="submission" date="2021-01" db="EMBL/GenBank/DDBJ databases">
        <authorList>
            <person name="Corre E."/>
            <person name="Pelletier E."/>
            <person name="Niang G."/>
            <person name="Scheremetjew M."/>
            <person name="Finn R."/>
            <person name="Kale V."/>
            <person name="Holt S."/>
            <person name="Cochrane G."/>
            <person name="Meng A."/>
            <person name="Brown T."/>
            <person name="Cohen L."/>
        </authorList>
    </citation>
    <scope>NUCLEOTIDE SEQUENCE</scope>
    <source>
        <strain evidence="15">CCMP219</strain>
    </source>
</reference>
<comment type="pathway">
    <text evidence="11">Cofactor biosynthesis; tocopherol biosynthesis.</text>
</comment>
<keyword evidence="8" id="KW-0809">Transit peptide</keyword>
<evidence type="ECO:0000256" key="4">
    <source>
        <dbReference type="ARBA" id="ARBA00022640"/>
    </source>
</evidence>
<evidence type="ECO:0000256" key="9">
    <source>
        <dbReference type="ARBA" id="ARBA00022989"/>
    </source>
</evidence>
<evidence type="ECO:0000256" key="12">
    <source>
        <dbReference type="ARBA" id="ARBA00039024"/>
    </source>
</evidence>
<name>A0A7R9VJL9_9CHLO</name>
<evidence type="ECO:0000256" key="5">
    <source>
        <dbReference type="ARBA" id="ARBA00022679"/>
    </source>
</evidence>
<evidence type="ECO:0000256" key="13">
    <source>
        <dbReference type="ARBA" id="ARBA00048889"/>
    </source>
</evidence>
<feature type="transmembrane region" description="Helical" evidence="14">
    <location>
        <begin position="66"/>
        <end position="86"/>
    </location>
</feature>
<evidence type="ECO:0000256" key="14">
    <source>
        <dbReference type="SAM" id="Phobius"/>
    </source>
</evidence>
<dbReference type="AlphaFoldDB" id="A0A7R9VJL9"/>
<keyword evidence="7" id="KW-0418">Kinase</keyword>
<accession>A0A7R9VJL9</accession>
<evidence type="ECO:0000256" key="11">
    <source>
        <dbReference type="ARBA" id="ARBA00024015"/>
    </source>
</evidence>
<dbReference type="InterPro" id="IPR039606">
    <property type="entry name" value="Phytol/farnesol_kinase"/>
</dbReference>
<evidence type="ECO:0000256" key="3">
    <source>
        <dbReference type="ARBA" id="ARBA00022528"/>
    </source>
</evidence>
<evidence type="ECO:0000256" key="8">
    <source>
        <dbReference type="ARBA" id="ARBA00022946"/>
    </source>
</evidence>
<evidence type="ECO:0000256" key="2">
    <source>
        <dbReference type="ARBA" id="ARBA00010794"/>
    </source>
</evidence>
<dbReference type="EC" id="2.7.1.182" evidence="12"/>
<keyword evidence="9 14" id="KW-1133">Transmembrane helix</keyword>
<dbReference type="PANTHER" id="PTHR32523">
    <property type="entry name" value="PHYTOL KINASE 1, CHLOROPLASTIC"/>
    <property type="match status" value="1"/>
</dbReference>
<dbReference type="GO" id="GO:0016020">
    <property type="term" value="C:membrane"/>
    <property type="evidence" value="ECO:0007669"/>
    <property type="project" value="UniProtKB-SubCell"/>
</dbReference>
<sequence length="258" mass="28062">MTLLEGMQDAAALAMAVGLTLAIIKSAARLQSSRLLSGAEARKVTHVGCGLTFLLSWMTFSNRPEARYWAATAVALPTIKIFMVGLGLLKDENLVQSMTRKNELSELLYGPLLYGIVSAAWTVIWWRDSPIGLVGLIALFAGDGCAGFFGVRYGHVLGTLPHNPNKTWIGSIAFVISTFVVSAPMIFMFNSLGLISNLAPGHPDVQNPWPMLMKSLVLVSFLSGASESLDVKVSCLDDIRTFHVPRLHVSTRNECKRL</sequence>
<keyword evidence="10 14" id="KW-0472">Membrane</keyword>
<evidence type="ECO:0000313" key="15">
    <source>
        <dbReference type="EMBL" id="CAD8296106.1"/>
    </source>
</evidence>
<feature type="transmembrane region" description="Helical" evidence="14">
    <location>
        <begin position="132"/>
        <end position="155"/>
    </location>
</feature>
<dbReference type="GO" id="GO:0009507">
    <property type="term" value="C:chloroplast"/>
    <property type="evidence" value="ECO:0007669"/>
    <property type="project" value="UniProtKB-SubCell"/>
</dbReference>
<evidence type="ECO:0000256" key="10">
    <source>
        <dbReference type="ARBA" id="ARBA00023136"/>
    </source>
</evidence>
<evidence type="ECO:0000256" key="7">
    <source>
        <dbReference type="ARBA" id="ARBA00022777"/>
    </source>
</evidence>
<evidence type="ECO:0000256" key="6">
    <source>
        <dbReference type="ARBA" id="ARBA00022692"/>
    </source>
</evidence>
<dbReference type="GO" id="GO:0010276">
    <property type="term" value="F:phytol kinase activity"/>
    <property type="evidence" value="ECO:0007669"/>
    <property type="project" value="UniProtKB-EC"/>
</dbReference>
<proteinExistence type="inferred from homology"/>
<evidence type="ECO:0000256" key="1">
    <source>
        <dbReference type="ARBA" id="ARBA00004508"/>
    </source>
</evidence>
<dbReference type="EMBL" id="HBEC01028918">
    <property type="protein sequence ID" value="CAD8296106.1"/>
    <property type="molecule type" value="Transcribed_RNA"/>
</dbReference>
<keyword evidence="4" id="KW-0934">Plastid</keyword>
<feature type="transmembrane region" description="Helical" evidence="14">
    <location>
        <begin position="167"/>
        <end position="189"/>
    </location>
</feature>
<comment type="similarity">
    <text evidence="2">Belongs to the polyprenol kinase family.</text>
</comment>
<dbReference type="PANTHER" id="PTHR32523:SF8">
    <property type="entry name" value="DOLICHOL KINASE"/>
    <property type="match status" value="1"/>
</dbReference>